<dbReference type="SUPFAM" id="SSF141868">
    <property type="entry name" value="EAL domain-like"/>
    <property type="match status" value="1"/>
</dbReference>
<evidence type="ECO:0000313" key="5">
    <source>
        <dbReference type="EMBL" id="MCL6740966.1"/>
    </source>
</evidence>
<proteinExistence type="predicted"/>
<protein>
    <submittedName>
        <fullName evidence="5">EAL domain-containing protein</fullName>
    </submittedName>
</protein>
<dbReference type="EMBL" id="JAMGBB010000001">
    <property type="protein sequence ID" value="MCL6740966.1"/>
    <property type="molecule type" value="Genomic_DNA"/>
</dbReference>
<dbReference type="PROSITE" id="PS50883">
    <property type="entry name" value="EAL"/>
    <property type="match status" value="1"/>
</dbReference>
<evidence type="ECO:0000313" key="6">
    <source>
        <dbReference type="Proteomes" id="UP001165383"/>
    </source>
</evidence>
<dbReference type="NCBIfam" id="TIGR00254">
    <property type="entry name" value="GGDEF"/>
    <property type="match status" value="1"/>
</dbReference>
<dbReference type="CDD" id="cd01948">
    <property type="entry name" value="EAL"/>
    <property type="match status" value="1"/>
</dbReference>
<organism evidence="5 6">
    <name type="scientific">Sphingomonas brevis</name>
    <dbReference type="NCBI Taxonomy" id="2908206"/>
    <lineage>
        <taxon>Bacteria</taxon>
        <taxon>Pseudomonadati</taxon>
        <taxon>Pseudomonadota</taxon>
        <taxon>Alphaproteobacteria</taxon>
        <taxon>Sphingomonadales</taxon>
        <taxon>Sphingomonadaceae</taxon>
        <taxon>Sphingomonas</taxon>
    </lineage>
</organism>
<dbReference type="CDD" id="cd01949">
    <property type="entry name" value="GGDEF"/>
    <property type="match status" value="1"/>
</dbReference>
<dbReference type="PANTHER" id="PTHR44757:SF2">
    <property type="entry name" value="BIOFILM ARCHITECTURE MAINTENANCE PROTEIN MBAA"/>
    <property type="match status" value="1"/>
</dbReference>
<dbReference type="SUPFAM" id="SSF55073">
    <property type="entry name" value="Nucleotide cyclase"/>
    <property type="match status" value="1"/>
</dbReference>
<dbReference type="RefSeq" id="WP_249915374.1">
    <property type="nucleotide sequence ID" value="NZ_JAMGBB010000001.1"/>
</dbReference>
<dbReference type="InterPro" id="IPR029787">
    <property type="entry name" value="Nucleotide_cyclase"/>
</dbReference>
<feature type="region of interest" description="Disordered" evidence="1">
    <location>
        <begin position="514"/>
        <end position="546"/>
    </location>
</feature>
<dbReference type="InterPro" id="IPR043128">
    <property type="entry name" value="Rev_trsase/Diguanyl_cyclase"/>
</dbReference>
<keyword evidence="2" id="KW-1133">Transmembrane helix</keyword>
<dbReference type="InterPro" id="IPR052155">
    <property type="entry name" value="Biofilm_reg_signaling"/>
</dbReference>
<feature type="transmembrane region" description="Helical" evidence="2">
    <location>
        <begin position="53"/>
        <end position="70"/>
    </location>
</feature>
<comment type="caution">
    <text evidence="5">The sequence shown here is derived from an EMBL/GenBank/DDBJ whole genome shotgun (WGS) entry which is preliminary data.</text>
</comment>
<dbReference type="PANTHER" id="PTHR44757">
    <property type="entry name" value="DIGUANYLATE CYCLASE DGCP"/>
    <property type="match status" value="1"/>
</dbReference>
<dbReference type="Proteomes" id="UP001165383">
    <property type="component" value="Unassembled WGS sequence"/>
</dbReference>
<keyword evidence="2" id="KW-0812">Transmembrane</keyword>
<feature type="domain" description="GGDEF" evidence="4">
    <location>
        <begin position="121"/>
        <end position="250"/>
    </location>
</feature>
<dbReference type="PROSITE" id="PS50887">
    <property type="entry name" value="GGDEF"/>
    <property type="match status" value="1"/>
</dbReference>
<accession>A0ABT0S975</accession>
<keyword evidence="6" id="KW-1185">Reference proteome</keyword>
<dbReference type="Gene3D" id="3.20.20.450">
    <property type="entry name" value="EAL domain"/>
    <property type="match status" value="1"/>
</dbReference>
<name>A0ABT0S975_9SPHN</name>
<gene>
    <name evidence="5" type="ORF">LZ518_07460</name>
</gene>
<dbReference type="SMART" id="SM00267">
    <property type="entry name" value="GGDEF"/>
    <property type="match status" value="1"/>
</dbReference>
<feature type="transmembrane region" description="Helical" evidence="2">
    <location>
        <begin position="20"/>
        <end position="41"/>
    </location>
</feature>
<dbReference type="InterPro" id="IPR035919">
    <property type="entry name" value="EAL_sf"/>
</dbReference>
<reference evidence="5" key="1">
    <citation type="submission" date="2022-05" db="EMBL/GenBank/DDBJ databases">
        <authorList>
            <person name="Jo J.-H."/>
            <person name="Im W.-T."/>
        </authorList>
    </citation>
    <scope>NUCLEOTIDE SEQUENCE</scope>
    <source>
        <strain evidence="5">RB56-2</strain>
    </source>
</reference>
<evidence type="ECO:0000256" key="1">
    <source>
        <dbReference type="SAM" id="MobiDB-lite"/>
    </source>
</evidence>
<evidence type="ECO:0000259" key="4">
    <source>
        <dbReference type="PROSITE" id="PS50887"/>
    </source>
</evidence>
<keyword evidence="2" id="KW-0472">Membrane</keyword>
<evidence type="ECO:0000256" key="2">
    <source>
        <dbReference type="SAM" id="Phobius"/>
    </source>
</evidence>
<evidence type="ECO:0000259" key="3">
    <source>
        <dbReference type="PROSITE" id="PS50883"/>
    </source>
</evidence>
<dbReference type="SMART" id="SM00052">
    <property type="entry name" value="EAL"/>
    <property type="match status" value="1"/>
</dbReference>
<dbReference type="Pfam" id="PF00563">
    <property type="entry name" value="EAL"/>
    <property type="match status" value="1"/>
</dbReference>
<feature type="domain" description="EAL" evidence="3">
    <location>
        <begin position="259"/>
        <end position="509"/>
    </location>
</feature>
<dbReference type="InterPro" id="IPR000160">
    <property type="entry name" value="GGDEF_dom"/>
</dbReference>
<sequence>MARNVFDKDGTSYKVASSHLITTCATLAAILLFVIIGANVVPSAIGSKVTSTNALVAAFLLNIAIVLFGYRRSRDLSETLATLKQAEADAFANAYTDHTTGLPNRRALLGEIEGAFAAPEREGALLLIDVDNFKRVNDLYGHVAGDQLLRMVGEELVRTLPSSAFVARLGGDEFAALIRDEKDAESSARNAVRAFGQPMGVGETKAQISISAGIVPLRSEAAPVDALRRADVAMYSVKQSGRNNFAWFDCQMEQQLQARVDMEDEIRAALEADEFVPFFQPLISLDTGELNGFEVLARWNSPRRGLIEPTDFIGIAEQSGQIGPLSMRVMEKAFVQARDWPAHLKLAVNVSPVQFRDPQLAERIILILTETGFPARRLEVEITEGSLLEDRAQALTILESLRNHGIAIALDDFGTGYASLSQLHALPFDRIKIDRSFINSLGESEQAAAIVQTIASLGKTLSVPITAEGVESDHIRQQMAALGCTDAQGFHFGRAVSAHVASMHFDAPKIAPSAKFESKRTPLSEPLNLPDEDDGSARKPAAGQKW</sequence>
<dbReference type="Gene3D" id="3.30.70.270">
    <property type="match status" value="1"/>
</dbReference>
<dbReference type="Pfam" id="PF00990">
    <property type="entry name" value="GGDEF"/>
    <property type="match status" value="1"/>
</dbReference>
<dbReference type="InterPro" id="IPR001633">
    <property type="entry name" value="EAL_dom"/>
</dbReference>